<name>A0A6A7C6X7_9PEZI</name>
<dbReference type="OrthoDB" id="5402147at2759"/>
<sequence>MAVQFSQQQRQRVQSSVSHPQPAASSHPQPAASPTIPSPTKEWILFRPQSPVESTDSLSLVDSLDDSLDGHLPAFDQTQTSDTVLLPRHDGLGTFSSAAVQEQIWHFEPHNPRKRHVHDLSHFSSPNNPTARIEKWRRDHALEPRSEDAVSLSPSTWWQRIITYIGLDEALLSLIFTDRPSPLEKPPSRVAFYSTTYAHKSWRHIDRIISRELGVLVHQLLEESPSCSAKVHPAEEIQFKPTLNPVEDDDDDGEIERTLYWEREVDVAMLLAYLSHRFSPFRSRKPTTTPDSRRAARINHPLIKHTSN</sequence>
<protein>
    <submittedName>
        <fullName evidence="2">Uncharacterized protein</fullName>
    </submittedName>
</protein>
<keyword evidence="3" id="KW-1185">Reference proteome</keyword>
<feature type="compositionally biased region" description="Low complexity" evidence="1">
    <location>
        <begin position="1"/>
        <end position="34"/>
    </location>
</feature>
<evidence type="ECO:0000313" key="2">
    <source>
        <dbReference type="EMBL" id="KAF2862997.1"/>
    </source>
</evidence>
<dbReference type="AlphaFoldDB" id="A0A6A7C6X7"/>
<feature type="region of interest" description="Disordered" evidence="1">
    <location>
        <begin position="1"/>
        <end position="41"/>
    </location>
</feature>
<accession>A0A6A7C6X7</accession>
<dbReference type="EMBL" id="MU005963">
    <property type="protein sequence ID" value="KAF2862997.1"/>
    <property type="molecule type" value="Genomic_DNA"/>
</dbReference>
<reference evidence="2" key="1">
    <citation type="journal article" date="2020" name="Stud. Mycol.">
        <title>101 Dothideomycetes genomes: a test case for predicting lifestyles and emergence of pathogens.</title>
        <authorList>
            <person name="Haridas S."/>
            <person name="Albert R."/>
            <person name="Binder M."/>
            <person name="Bloem J."/>
            <person name="Labutti K."/>
            <person name="Salamov A."/>
            <person name="Andreopoulos B."/>
            <person name="Baker S."/>
            <person name="Barry K."/>
            <person name="Bills G."/>
            <person name="Bluhm B."/>
            <person name="Cannon C."/>
            <person name="Castanera R."/>
            <person name="Culley D."/>
            <person name="Daum C."/>
            <person name="Ezra D."/>
            <person name="Gonzalez J."/>
            <person name="Henrissat B."/>
            <person name="Kuo A."/>
            <person name="Liang C."/>
            <person name="Lipzen A."/>
            <person name="Lutzoni F."/>
            <person name="Magnuson J."/>
            <person name="Mondo S."/>
            <person name="Nolan M."/>
            <person name="Ohm R."/>
            <person name="Pangilinan J."/>
            <person name="Park H.-J."/>
            <person name="Ramirez L."/>
            <person name="Alfaro M."/>
            <person name="Sun H."/>
            <person name="Tritt A."/>
            <person name="Yoshinaga Y."/>
            <person name="Zwiers L.-H."/>
            <person name="Turgeon B."/>
            <person name="Goodwin S."/>
            <person name="Spatafora J."/>
            <person name="Crous P."/>
            <person name="Grigoriev I."/>
        </authorList>
    </citation>
    <scope>NUCLEOTIDE SEQUENCE</scope>
    <source>
        <strain evidence="2">CBS 480.64</strain>
    </source>
</reference>
<gene>
    <name evidence="2" type="ORF">K470DRAFT_290553</name>
</gene>
<dbReference type="Proteomes" id="UP000799421">
    <property type="component" value="Unassembled WGS sequence"/>
</dbReference>
<evidence type="ECO:0000313" key="3">
    <source>
        <dbReference type="Proteomes" id="UP000799421"/>
    </source>
</evidence>
<feature type="region of interest" description="Disordered" evidence="1">
    <location>
        <begin position="282"/>
        <end position="308"/>
    </location>
</feature>
<organism evidence="2 3">
    <name type="scientific">Piedraia hortae CBS 480.64</name>
    <dbReference type="NCBI Taxonomy" id="1314780"/>
    <lineage>
        <taxon>Eukaryota</taxon>
        <taxon>Fungi</taxon>
        <taxon>Dikarya</taxon>
        <taxon>Ascomycota</taxon>
        <taxon>Pezizomycotina</taxon>
        <taxon>Dothideomycetes</taxon>
        <taxon>Dothideomycetidae</taxon>
        <taxon>Capnodiales</taxon>
        <taxon>Piedraiaceae</taxon>
        <taxon>Piedraia</taxon>
    </lineage>
</organism>
<evidence type="ECO:0000256" key="1">
    <source>
        <dbReference type="SAM" id="MobiDB-lite"/>
    </source>
</evidence>
<proteinExistence type="predicted"/>